<sequence>MKVVDPQCQPPFAVSSEEVLQRRGEEVQKDVAALRQHLHALRSGRSMRLAEVRCLMQDAEALKGKLLLPAPQLDRLNWPRKELAELQELLQLLDHWDELCGDVRRRLMSTGDGGLGGPALLKALAETWQKLSQSEALQLELQDRAGAARGLACALADRLGTAAETMPGGLFRGWSQSIPQLTDQEKRDLLAMVRFDAECQLPLTVDQISRAIVSLRMSKAGMFDDQPQLDVMVERLDAHFEQFHVDTLWQTFRNWTKESQERSDWLKMNQLKQKSVAAVTACTPDVITQSISELQELLDPLIAQKFAPSAQQELGAKTVDFLRKIRRAKQVPDSDGPAPGAVALKKLKVDPQPAESAAAGPHQPKTPAAPQPKTPAPGTPAFEQPAATNDILDLHNKDDLCRFLDATFREKDLESLQISIDEFTKIVAQFVEHLLETKPRNTSLSKHFRAIGRSRRKLLTFWQKEMRARFVSLGDVGK</sequence>
<protein>
    <submittedName>
        <fullName evidence="2">Uncharacterized protein</fullName>
    </submittedName>
</protein>
<reference evidence="2 3" key="1">
    <citation type="submission" date="2024-02" db="EMBL/GenBank/DDBJ databases">
        <authorList>
            <person name="Chen Y."/>
            <person name="Shah S."/>
            <person name="Dougan E. K."/>
            <person name="Thang M."/>
            <person name="Chan C."/>
        </authorList>
    </citation>
    <scope>NUCLEOTIDE SEQUENCE [LARGE SCALE GENOMIC DNA]</scope>
</reference>
<dbReference type="EMBL" id="CAXAMN010014002">
    <property type="protein sequence ID" value="CAK9042231.1"/>
    <property type="molecule type" value="Genomic_DNA"/>
</dbReference>
<organism evidence="2 3">
    <name type="scientific">Durusdinium trenchii</name>
    <dbReference type="NCBI Taxonomy" id="1381693"/>
    <lineage>
        <taxon>Eukaryota</taxon>
        <taxon>Sar</taxon>
        <taxon>Alveolata</taxon>
        <taxon>Dinophyceae</taxon>
        <taxon>Suessiales</taxon>
        <taxon>Symbiodiniaceae</taxon>
        <taxon>Durusdinium</taxon>
    </lineage>
</organism>
<name>A0ABP0LU01_9DINO</name>
<accession>A0ABP0LU01</accession>
<gene>
    <name evidence="2" type="ORF">CCMP2556_LOCUS22510</name>
</gene>
<dbReference type="Proteomes" id="UP001642484">
    <property type="component" value="Unassembled WGS sequence"/>
</dbReference>
<comment type="caution">
    <text evidence="2">The sequence shown here is derived from an EMBL/GenBank/DDBJ whole genome shotgun (WGS) entry which is preliminary data.</text>
</comment>
<evidence type="ECO:0000313" key="3">
    <source>
        <dbReference type="Proteomes" id="UP001642484"/>
    </source>
</evidence>
<feature type="region of interest" description="Disordered" evidence="1">
    <location>
        <begin position="350"/>
        <end position="382"/>
    </location>
</feature>
<proteinExistence type="predicted"/>
<evidence type="ECO:0000313" key="2">
    <source>
        <dbReference type="EMBL" id="CAK9042231.1"/>
    </source>
</evidence>
<keyword evidence="3" id="KW-1185">Reference proteome</keyword>
<feature type="compositionally biased region" description="Pro residues" evidence="1">
    <location>
        <begin position="367"/>
        <end position="378"/>
    </location>
</feature>
<evidence type="ECO:0000256" key="1">
    <source>
        <dbReference type="SAM" id="MobiDB-lite"/>
    </source>
</evidence>